<evidence type="ECO:0000256" key="17">
    <source>
        <dbReference type="SAM" id="Phobius"/>
    </source>
</evidence>
<dbReference type="GO" id="GO:0005524">
    <property type="term" value="F:ATP binding"/>
    <property type="evidence" value="ECO:0007669"/>
    <property type="project" value="UniProtKB-UniRule"/>
</dbReference>
<dbReference type="GeneID" id="27689469"/>
<evidence type="ECO:0000256" key="14">
    <source>
        <dbReference type="ARBA" id="ARBA00023203"/>
    </source>
</evidence>
<dbReference type="InterPro" id="IPR001609">
    <property type="entry name" value="Myosin_head_motor_dom-like"/>
</dbReference>
<evidence type="ECO:0000259" key="19">
    <source>
        <dbReference type="PROSITE" id="PS51998"/>
    </source>
</evidence>
<evidence type="ECO:0000256" key="16">
    <source>
        <dbReference type="SAM" id="MobiDB-lite"/>
    </source>
</evidence>
<feature type="compositionally biased region" description="Basic and acidic residues" evidence="16">
    <location>
        <begin position="86"/>
        <end position="95"/>
    </location>
</feature>
<keyword evidence="12 15" id="KW-0505">Motor protein</keyword>
<dbReference type="InterPro" id="IPR014876">
    <property type="entry name" value="DEK_C"/>
</dbReference>
<keyword evidence="9 17" id="KW-1133">Transmembrane helix</keyword>
<keyword evidence="4" id="KW-0328">Glycosyltransferase</keyword>
<dbReference type="OrthoDB" id="370884at2759"/>
<dbReference type="GO" id="GO:0003774">
    <property type="term" value="F:cytoskeletal motor activity"/>
    <property type="evidence" value="ECO:0007669"/>
    <property type="project" value="UniProtKB-UniRule"/>
</dbReference>
<evidence type="ECO:0000313" key="21">
    <source>
        <dbReference type="Proteomes" id="UP000053201"/>
    </source>
</evidence>
<dbReference type="VEuPathDB" id="FungiDB:SPPG_06138"/>
<evidence type="ECO:0000256" key="6">
    <source>
        <dbReference type="ARBA" id="ARBA00022692"/>
    </source>
</evidence>
<keyword evidence="3" id="KW-1003">Cell membrane</keyword>
<dbReference type="InParanoid" id="A0A0L0HC23"/>
<evidence type="ECO:0000256" key="1">
    <source>
        <dbReference type="ARBA" id="ARBA00004651"/>
    </source>
</evidence>
<comment type="similarity">
    <text evidence="15">Belongs to the TRAFAC class myosin-kinesin ATPase superfamily. Myosin family.</text>
</comment>
<dbReference type="Gene3D" id="1.10.10.60">
    <property type="entry name" value="Homeodomain-like"/>
    <property type="match status" value="1"/>
</dbReference>
<protein>
    <recommendedName>
        <fullName evidence="2">chitin synthase</fullName>
        <ecNumber evidence="2">2.4.1.16</ecNumber>
    </recommendedName>
</protein>
<feature type="domain" description="Myosin motor" evidence="18">
    <location>
        <begin position="28"/>
        <end position="748"/>
    </location>
</feature>
<dbReference type="Gene3D" id="1.20.58.530">
    <property type="match status" value="1"/>
</dbReference>
<feature type="transmembrane region" description="Helical" evidence="17">
    <location>
        <begin position="1605"/>
        <end position="1628"/>
    </location>
</feature>
<dbReference type="SUPFAM" id="SSF53448">
    <property type="entry name" value="Nucleotide-diphospho-sugar transferases"/>
    <property type="match status" value="1"/>
</dbReference>
<dbReference type="PROSITE" id="PS51456">
    <property type="entry name" value="MYOSIN_MOTOR"/>
    <property type="match status" value="1"/>
</dbReference>
<accession>A0A0L0HC23</accession>
<dbReference type="CDD" id="cd04190">
    <property type="entry name" value="Chitin_synth_C"/>
    <property type="match status" value="1"/>
</dbReference>
<evidence type="ECO:0000256" key="7">
    <source>
        <dbReference type="ARBA" id="ARBA00022741"/>
    </source>
</evidence>
<dbReference type="GO" id="GO:0005886">
    <property type="term" value="C:plasma membrane"/>
    <property type="evidence" value="ECO:0007669"/>
    <property type="project" value="UniProtKB-SubCell"/>
</dbReference>
<feature type="transmembrane region" description="Helical" evidence="17">
    <location>
        <begin position="1543"/>
        <end position="1567"/>
    </location>
</feature>
<keyword evidence="13" id="KW-0325">Glycoprotein</keyword>
<dbReference type="Pfam" id="PF00063">
    <property type="entry name" value="Myosin_head"/>
    <property type="match status" value="1"/>
</dbReference>
<evidence type="ECO:0000256" key="9">
    <source>
        <dbReference type="ARBA" id="ARBA00022989"/>
    </source>
</evidence>
<gene>
    <name evidence="20" type="ORF">SPPG_06138</name>
</gene>
<dbReference type="PANTHER" id="PTHR22914:SF13">
    <property type="entry name" value="CHITIN SYNTHASE"/>
    <property type="match status" value="1"/>
</dbReference>
<feature type="transmembrane region" description="Helical" evidence="17">
    <location>
        <begin position="890"/>
        <end position="914"/>
    </location>
</feature>
<feature type="region of interest" description="Disordered" evidence="16">
    <location>
        <begin position="74"/>
        <end position="95"/>
    </location>
</feature>
<dbReference type="Pfam" id="PF08766">
    <property type="entry name" value="DEK_C"/>
    <property type="match status" value="1"/>
</dbReference>
<evidence type="ECO:0000256" key="11">
    <source>
        <dbReference type="ARBA" id="ARBA00023136"/>
    </source>
</evidence>
<comment type="subcellular location">
    <subcellularLocation>
        <location evidence="1">Cell membrane</location>
        <topology evidence="1">Multi-pass membrane protein</topology>
    </subcellularLocation>
</comment>
<feature type="compositionally biased region" description="Polar residues" evidence="16">
    <location>
        <begin position="74"/>
        <end position="85"/>
    </location>
</feature>
<evidence type="ECO:0000256" key="3">
    <source>
        <dbReference type="ARBA" id="ARBA00022475"/>
    </source>
</evidence>
<dbReference type="eggNOG" id="KOG4229">
    <property type="taxonomic scope" value="Eukaryota"/>
</dbReference>
<keyword evidence="6 17" id="KW-0812">Transmembrane</keyword>
<keyword evidence="11 17" id="KW-0472">Membrane</keyword>
<evidence type="ECO:0000256" key="15">
    <source>
        <dbReference type="PROSITE-ProRule" id="PRU00782"/>
    </source>
</evidence>
<dbReference type="Gene3D" id="3.90.550.10">
    <property type="entry name" value="Spore Coat Polysaccharide Biosynthesis Protein SpsA, Chain A"/>
    <property type="match status" value="1"/>
</dbReference>
<proteinExistence type="inferred from homology"/>
<evidence type="ECO:0000256" key="13">
    <source>
        <dbReference type="ARBA" id="ARBA00023180"/>
    </source>
</evidence>
<sequence>MVRPGRANPYSAAAVHAASVTDTREDLAALADTSRSEPLSIDDITRNLTGRLANGFHYTKIGARCLVSLNSPPSARSAVSSTSDQSSKEYAEAFKGQENKSLPPHVFNLAADAYMHMLRNQEDQCIVLSGESGSGKSESHRLIARHLCDLSKTSTKKSKVHSAVLKVDSVLSAFGNAQTPFNKDASCCSRYSEYQFNSQGKMVGLKLIDYLLEKSRVSGAEDGGRSFHIFYYLLAGATHEEKMQFHLSDPAHFHYLSQSKLRISAVDSNLALDELRDNMKALGIGRRQQTQLWQILAAILHLGNVTFHDDPNNTQEACTVRNYAQLELVATLLGLHPASIEAVLTYRTKMVGRDLTSVFLDSEGAAQQRDNLARALYSVTFSWIVEQINNKLCQDESVWSSFVAVLDTPGFAGRDISGHGFHRLLVNFQNEKLRNFINEQLFDLPREAFKVEGLEPPTNNYLSNREILALLTSPKSGILPLVDREAARGSRDSKITEKIYAANAGAAESDPFIPSQKPKYAFGIRHYAGIVEYDTHGFADSDADVLQSDFVTLVRGSPEQPGTANLFLRSMFSDRLVATQTSKRDGKTVIAASSKSRNPSMKRRKSKKDDDEEQHVDPTDTVGHQFRNAFAELLATLNDTQSWFIFHVKVSDGNSSRSVDQETIRRQVAYYDLSTLSSNPAVVYTAALPHGEFLKRYAAVLPSSSGDARRQCESLILSNGWTRSDAVLGKGRLFLSEPTWSALERQLKTIEESQPVERTSKDSRDSYMVPSYAASETDFEEGSNFDDSASHYESEFEYEREPRASVSHSTLKGDLELGSVSEKSATPLSRAVTAKEVPAEKEPVKKKKMTGTRCRWLACTWFSTWYIPPFCLSICGMRPRDRQIAWREKVTLCFIILLMNAIILFFIIGLGFVLCPKKNELSPGEITTRNNLDSKATVHMYGSYYVVPGIWTTHNQNGWQSDNDGFWKSQVLGRDVSQLFPKTDARDDFFTTYCPGYTKPNTFEQFPKDIKNPLFDTGSWFPHQHSTFLNKVNQYRKGVVVWDKASVAERVDKQRMRYIVAYDRVFDVSAMYLGNYYETVKIAGGVNFMGDYISQLMDRYSAPSNVFADATPAFEVLKRNNTQQWTQAMTCMQGLFYVGNVDHRNDVQCEVPNYIMVVASCIVVSVIGFKFLAALQFGGKKQPEEHDKFVICQVPCYTEGEVSLLRTLESLAMLDYDDKHKLLFVICDGMIIGSGNDRPTPRIVLDILGVDPSVDPEALAFQSLGEGNKQLNMGKVYSGLYEIQGRVVPYIVVVKVGKPSERQRPGNRGKRDSQLILMRFLSRVHFNQPMNPLELELYHQMKNVIGVDPSFYEYTFMVDADTEVYPDSLNRLVSNMARDSKVAGICGETQISNEKDSWVSMIQVYEYFISHHMAKAFESLFGSVTCLPGCFCMYRIRTPVKNVPLLVAPGVIKDYSENEVDTLHLKNLLHLGEDRYLTTLMLKHFPNMKTTFTADAKCKTNAPDKWSVLLSQRRRWINSTVHNLLELLWLPEMCGFCCFSMRFVVFLDLFATFVQPAALVYIGYLIWALVTETQTQFPLISIIMIAAIYGFQMIIFLLKREWQHIGWMIIYMLAMPIFGAYIPLYSFWHFDDFSWGNTRRVVEEGGKKVEKVLVEEPFDPASIPVRKWSDFEAERLERDELQSHSSYHSGSGSGSGRSRGKAGTAYGGSVYGGASAYGGTGSVYAASAYGGSQYGGMPVPPYPVAPSVAGGPEYGGYNPRMSWGTQYTGVPDFSAAAPPPSSGAAPVRRTSMRSQYTATTADAPRALPSDDEILRQVRRILSTADLMSVTKKSVREDLSAYFGCDLGAKKEWIHRCIDGVLKGEL</sequence>
<dbReference type="PANTHER" id="PTHR22914">
    <property type="entry name" value="CHITIN SYNTHASE"/>
    <property type="match status" value="1"/>
</dbReference>
<dbReference type="InterPro" id="IPR036961">
    <property type="entry name" value="Kinesin_motor_dom_sf"/>
</dbReference>
<dbReference type="FunFam" id="1.10.10.820:FF:000001">
    <property type="entry name" value="Myosin heavy chain"/>
    <property type="match status" value="1"/>
</dbReference>
<keyword evidence="21" id="KW-1185">Reference proteome</keyword>
<evidence type="ECO:0000256" key="5">
    <source>
        <dbReference type="ARBA" id="ARBA00022679"/>
    </source>
</evidence>
<dbReference type="InterPro" id="IPR029044">
    <property type="entry name" value="Nucleotide-diphossugar_trans"/>
</dbReference>
<dbReference type="Gene3D" id="3.40.850.10">
    <property type="entry name" value="Kinesin motor domain"/>
    <property type="match status" value="1"/>
</dbReference>
<keyword evidence="8 15" id="KW-0067">ATP-binding</keyword>
<dbReference type="GO" id="GO:0006031">
    <property type="term" value="P:chitin biosynthetic process"/>
    <property type="evidence" value="ECO:0007669"/>
    <property type="project" value="TreeGrafter"/>
</dbReference>
<dbReference type="GO" id="GO:0003779">
    <property type="term" value="F:actin binding"/>
    <property type="evidence" value="ECO:0007669"/>
    <property type="project" value="UniProtKB-KW"/>
</dbReference>
<dbReference type="Pfam" id="PF03142">
    <property type="entry name" value="Chitin_synth_2"/>
    <property type="match status" value="1"/>
</dbReference>
<keyword evidence="14 15" id="KW-0009">Actin-binding</keyword>
<evidence type="ECO:0000256" key="12">
    <source>
        <dbReference type="ARBA" id="ARBA00023175"/>
    </source>
</evidence>
<reference evidence="20 21" key="1">
    <citation type="submission" date="2009-08" db="EMBL/GenBank/DDBJ databases">
        <title>The Genome Sequence of Spizellomyces punctatus strain DAOM BR117.</title>
        <authorList>
            <consortium name="The Broad Institute Genome Sequencing Platform"/>
            <person name="Russ C."/>
            <person name="Cuomo C."/>
            <person name="Shea T."/>
            <person name="Young S.K."/>
            <person name="Zeng Q."/>
            <person name="Koehrsen M."/>
            <person name="Haas B."/>
            <person name="Borodovsky M."/>
            <person name="Guigo R."/>
            <person name="Alvarado L."/>
            <person name="Berlin A."/>
            <person name="Bochicchio J."/>
            <person name="Borenstein D."/>
            <person name="Chapman S."/>
            <person name="Chen Z."/>
            <person name="Engels R."/>
            <person name="Freedman E."/>
            <person name="Gellesch M."/>
            <person name="Goldberg J."/>
            <person name="Griggs A."/>
            <person name="Gujja S."/>
            <person name="Heiman D."/>
            <person name="Hepburn T."/>
            <person name="Howarth C."/>
            <person name="Jen D."/>
            <person name="Larson L."/>
            <person name="Lewis B."/>
            <person name="Mehta T."/>
            <person name="Park D."/>
            <person name="Pearson M."/>
            <person name="Roberts A."/>
            <person name="Saif S."/>
            <person name="Shenoy N."/>
            <person name="Sisk P."/>
            <person name="Stolte C."/>
            <person name="Sykes S."/>
            <person name="Thomson T."/>
            <person name="Walk T."/>
            <person name="White J."/>
            <person name="Yandava C."/>
            <person name="Burger G."/>
            <person name="Gray M.W."/>
            <person name="Holland P.W.H."/>
            <person name="King N."/>
            <person name="Lang F.B.F."/>
            <person name="Roger A.J."/>
            <person name="Ruiz-Trillo I."/>
            <person name="Lander E."/>
            <person name="Nusbaum C."/>
        </authorList>
    </citation>
    <scope>NUCLEOTIDE SEQUENCE [LARGE SCALE GENOMIC DNA]</scope>
    <source>
        <strain evidence="20 21">DAOM BR117</strain>
    </source>
</reference>
<feature type="region of interest" description="Disordered" evidence="16">
    <location>
        <begin position="1679"/>
        <end position="1702"/>
    </location>
</feature>
<evidence type="ECO:0000256" key="4">
    <source>
        <dbReference type="ARBA" id="ARBA00022676"/>
    </source>
</evidence>
<evidence type="ECO:0000259" key="18">
    <source>
        <dbReference type="PROSITE" id="PS51456"/>
    </source>
</evidence>
<dbReference type="InterPro" id="IPR004835">
    <property type="entry name" value="Chitin_synth"/>
</dbReference>
<evidence type="ECO:0000313" key="20">
    <source>
        <dbReference type="EMBL" id="KNC98434.1"/>
    </source>
</evidence>
<dbReference type="SMART" id="SM00242">
    <property type="entry name" value="MYSc"/>
    <property type="match status" value="1"/>
</dbReference>
<feature type="binding site" evidence="15">
    <location>
        <begin position="130"/>
        <end position="137"/>
    </location>
    <ligand>
        <name>ATP</name>
        <dbReference type="ChEBI" id="CHEBI:30616"/>
    </ligand>
</feature>
<evidence type="ECO:0000256" key="10">
    <source>
        <dbReference type="ARBA" id="ARBA00023123"/>
    </source>
</evidence>
<dbReference type="Gene3D" id="1.20.120.720">
    <property type="entry name" value="Myosin VI head, motor domain, U50 subdomain"/>
    <property type="match status" value="1"/>
</dbReference>
<name>A0A0L0HC23_SPIPD</name>
<dbReference type="GO" id="GO:0030428">
    <property type="term" value="C:cell septum"/>
    <property type="evidence" value="ECO:0007669"/>
    <property type="project" value="TreeGrafter"/>
</dbReference>
<dbReference type="STRING" id="645134.A0A0L0HC23"/>
<organism evidence="20 21">
    <name type="scientific">Spizellomyces punctatus (strain DAOM BR117)</name>
    <dbReference type="NCBI Taxonomy" id="645134"/>
    <lineage>
        <taxon>Eukaryota</taxon>
        <taxon>Fungi</taxon>
        <taxon>Fungi incertae sedis</taxon>
        <taxon>Chytridiomycota</taxon>
        <taxon>Chytridiomycota incertae sedis</taxon>
        <taxon>Chytridiomycetes</taxon>
        <taxon>Spizellomycetales</taxon>
        <taxon>Spizellomycetaceae</taxon>
        <taxon>Spizellomyces</taxon>
    </lineage>
</organism>
<dbReference type="PRINTS" id="PR00193">
    <property type="entry name" value="MYOSINHEAVY"/>
</dbReference>
<feature type="transmembrane region" description="Helical" evidence="17">
    <location>
        <begin position="1579"/>
        <end position="1598"/>
    </location>
</feature>
<dbReference type="PROSITE" id="PS51998">
    <property type="entry name" value="DEK_C"/>
    <property type="match status" value="1"/>
</dbReference>
<evidence type="ECO:0000256" key="8">
    <source>
        <dbReference type="ARBA" id="ARBA00022840"/>
    </source>
</evidence>
<dbReference type="EC" id="2.4.1.16" evidence="2"/>
<dbReference type="InterPro" id="IPR027417">
    <property type="entry name" value="P-loop_NTPase"/>
</dbReference>
<feature type="transmembrane region" description="Helical" evidence="17">
    <location>
        <begin position="855"/>
        <end position="878"/>
    </location>
</feature>
<feature type="region of interest" description="Disordered" evidence="16">
    <location>
        <begin position="583"/>
        <end position="621"/>
    </location>
</feature>
<dbReference type="EMBL" id="KQ257460">
    <property type="protein sequence ID" value="KNC98434.1"/>
    <property type="molecule type" value="Genomic_DNA"/>
</dbReference>
<feature type="domain" description="DEK-C" evidence="19">
    <location>
        <begin position="1807"/>
        <end position="1862"/>
    </location>
</feature>
<keyword evidence="5" id="KW-0808">Transferase</keyword>
<dbReference type="Gene3D" id="1.10.10.820">
    <property type="match status" value="1"/>
</dbReference>
<dbReference type="RefSeq" id="XP_016606474.1">
    <property type="nucleotide sequence ID" value="XM_016754344.1"/>
</dbReference>
<keyword evidence="10 15" id="KW-0518">Myosin</keyword>
<dbReference type="GO" id="GO:0031505">
    <property type="term" value="P:fungal-type cell wall organization"/>
    <property type="evidence" value="ECO:0007669"/>
    <property type="project" value="TreeGrafter"/>
</dbReference>
<keyword evidence="7 15" id="KW-0547">Nucleotide-binding</keyword>
<dbReference type="eggNOG" id="KOG2571">
    <property type="taxonomic scope" value="Eukaryota"/>
</dbReference>
<evidence type="ECO:0000256" key="2">
    <source>
        <dbReference type="ARBA" id="ARBA00012543"/>
    </source>
</evidence>
<dbReference type="GO" id="GO:0004100">
    <property type="term" value="F:chitin synthase activity"/>
    <property type="evidence" value="ECO:0007669"/>
    <property type="project" value="UniProtKB-EC"/>
</dbReference>
<feature type="region of interest" description="Actin-binding" evidence="15">
    <location>
        <begin position="630"/>
        <end position="652"/>
    </location>
</feature>
<dbReference type="SUPFAM" id="SSF52540">
    <property type="entry name" value="P-loop containing nucleoside triphosphate hydrolases"/>
    <property type="match status" value="1"/>
</dbReference>
<dbReference type="SUPFAM" id="SSF109715">
    <property type="entry name" value="DEK C-terminal domain"/>
    <property type="match status" value="1"/>
</dbReference>
<dbReference type="GO" id="GO:0016459">
    <property type="term" value="C:myosin complex"/>
    <property type="evidence" value="ECO:0007669"/>
    <property type="project" value="UniProtKB-KW"/>
</dbReference>
<dbReference type="Proteomes" id="UP000053201">
    <property type="component" value="Unassembled WGS sequence"/>
</dbReference>
<dbReference type="OMA" id="NAPMTPM"/>